<dbReference type="InterPro" id="IPR005495">
    <property type="entry name" value="LptG/LptF_permease"/>
</dbReference>
<keyword evidence="2" id="KW-1003">Cell membrane</keyword>
<keyword evidence="4 6" id="KW-1133">Transmembrane helix</keyword>
<dbReference type="PANTHER" id="PTHR33529:SF6">
    <property type="entry name" value="YJGP_YJGQ FAMILY PERMEASE"/>
    <property type="match status" value="1"/>
</dbReference>
<evidence type="ECO:0000256" key="2">
    <source>
        <dbReference type="ARBA" id="ARBA00022475"/>
    </source>
</evidence>
<reference evidence="7 8" key="1">
    <citation type="submission" date="2019-03" db="EMBL/GenBank/DDBJ databases">
        <title>Metabolic potential of uncultured bacteria and archaea associated with petroleum seepage in deep-sea sediments.</title>
        <authorList>
            <person name="Dong X."/>
            <person name="Hubert C."/>
        </authorList>
    </citation>
    <scope>NUCLEOTIDE SEQUENCE [LARGE SCALE GENOMIC DNA]</scope>
    <source>
        <strain evidence="7">E29_bin25</strain>
    </source>
</reference>
<feature type="transmembrane region" description="Helical" evidence="6">
    <location>
        <begin position="56"/>
        <end position="77"/>
    </location>
</feature>
<comment type="caution">
    <text evidence="7">The sequence shown here is derived from an EMBL/GenBank/DDBJ whole genome shotgun (WGS) entry which is preliminary data.</text>
</comment>
<evidence type="ECO:0000256" key="3">
    <source>
        <dbReference type="ARBA" id="ARBA00022692"/>
    </source>
</evidence>
<feature type="transmembrane region" description="Helical" evidence="6">
    <location>
        <begin position="98"/>
        <end position="116"/>
    </location>
</feature>
<protein>
    <submittedName>
        <fullName evidence="7">LptF/LptG family permease</fullName>
    </submittedName>
</protein>
<feature type="transmembrane region" description="Helical" evidence="6">
    <location>
        <begin position="12"/>
        <end position="36"/>
    </location>
</feature>
<evidence type="ECO:0000256" key="6">
    <source>
        <dbReference type="SAM" id="Phobius"/>
    </source>
</evidence>
<dbReference type="GO" id="GO:0015920">
    <property type="term" value="P:lipopolysaccharide transport"/>
    <property type="evidence" value="ECO:0007669"/>
    <property type="project" value="TreeGrafter"/>
</dbReference>
<organism evidence="7 8">
    <name type="scientific">Aerophobetes bacterium</name>
    <dbReference type="NCBI Taxonomy" id="2030807"/>
    <lineage>
        <taxon>Bacteria</taxon>
        <taxon>Candidatus Aerophobota</taxon>
    </lineage>
</organism>
<keyword evidence="3 6" id="KW-0812">Transmembrane</keyword>
<gene>
    <name evidence="7" type="ORF">E3J32_00225</name>
</gene>
<evidence type="ECO:0000313" key="8">
    <source>
        <dbReference type="Proteomes" id="UP000315669"/>
    </source>
</evidence>
<proteinExistence type="predicted"/>
<dbReference type="Proteomes" id="UP000315669">
    <property type="component" value="Unassembled WGS sequence"/>
</dbReference>
<name>A0A523Y4R7_UNCAE</name>
<dbReference type="GO" id="GO:0043190">
    <property type="term" value="C:ATP-binding cassette (ABC) transporter complex"/>
    <property type="evidence" value="ECO:0007669"/>
    <property type="project" value="TreeGrafter"/>
</dbReference>
<dbReference type="Pfam" id="PF03739">
    <property type="entry name" value="LptF_LptG"/>
    <property type="match status" value="1"/>
</dbReference>
<comment type="subcellular location">
    <subcellularLocation>
        <location evidence="1">Cell membrane</location>
        <topology evidence="1">Multi-pass membrane protein</topology>
    </subcellularLocation>
</comment>
<evidence type="ECO:0000313" key="7">
    <source>
        <dbReference type="EMBL" id="TET86545.1"/>
    </source>
</evidence>
<evidence type="ECO:0000256" key="5">
    <source>
        <dbReference type="ARBA" id="ARBA00023136"/>
    </source>
</evidence>
<dbReference type="AlphaFoldDB" id="A0A523Y4R7"/>
<feature type="non-terminal residue" evidence="7">
    <location>
        <position position="149"/>
    </location>
</feature>
<evidence type="ECO:0000256" key="1">
    <source>
        <dbReference type="ARBA" id="ARBA00004651"/>
    </source>
</evidence>
<dbReference type="EMBL" id="SOII01000015">
    <property type="protein sequence ID" value="TET86545.1"/>
    <property type="molecule type" value="Genomic_DNA"/>
</dbReference>
<evidence type="ECO:0000256" key="4">
    <source>
        <dbReference type="ARBA" id="ARBA00022989"/>
    </source>
</evidence>
<accession>A0A523Y4R7</accession>
<dbReference type="PANTHER" id="PTHR33529">
    <property type="entry name" value="SLR0882 PROTEIN-RELATED"/>
    <property type="match status" value="1"/>
</dbReference>
<sequence length="149" mass="17152">MRILDKYITKDYLKLYLIFTLFFISIFLITDFFTSISNLKKEAAVSYVIQFYLLQIPYLFTLLSPLSAIISTLFLITHLGGTYQIQAAQIGGISVKRVVLPLFTIGLIISFSILFLNETLIFRANQRAQELKEENFLGPPKKEVQKNIF</sequence>
<keyword evidence="5 6" id="KW-0472">Membrane</keyword>